<dbReference type="AlphaFoldDB" id="A0AA38H1N2"/>
<feature type="region of interest" description="Disordered" evidence="1">
    <location>
        <begin position="1"/>
        <end position="82"/>
    </location>
</feature>
<feature type="region of interest" description="Disordered" evidence="1">
    <location>
        <begin position="571"/>
        <end position="590"/>
    </location>
</feature>
<proteinExistence type="predicted"/>
<feature type="compositionally biased region" description="Polar residues" evidence="1">
    <location>
        <begin position="48"/>
        <end position="67"/>
    </location>
</feature>
<reference evidence="2" key="1">
    <citation type="journal article" date="2022" name="G3 (Bethesda)">
        <title>High quality genome of the basidiomycete yeast Dioszegia hungarica PDD-24b-2 isolated from cloud water.</title>
        <authorList>
            <person name="Jarrige D."/>
            <person name="Haridas S."/>
            <person name="Bleykasten-Grosshans C."/>
            <person name="Joly M."/>
            <person name="Nadalig T."/>
            <person name="Sancelme M."/>
            <person name="Vuilleumier S."/>
            <person name="Grigoriev I.V."/>
            <person name="Amato P."/>
            <person name="Bringel F."/>
        </authorList>
    </citation>
    <scope>NUCLEOTIDE SEQUENCE</scope>
    <source>
        <strain evidence="2">PDD-24b-2</strain>
    </source>
</reference>
<comment type="caution">
    <text evidence="2">The sequence shown here is derived from an EMBL/GenBank/DDBJ whole genome shotgun (WGS) entry which is preliminary data.</text>
</comment>
<name>A0AA38H1N2_9TREE</name>
<accession>A0AA38H1N2</accession>
<sequence length="590" mass="65368">MLCTQCSEHEGPPTSNHVKSADHQGQSSGQSSEQVKASMRARMRMTEINVSPAGSTRSSHTEGSVIQPTEHHTHESTPCPSANHGEGLMLEFDQLRVACLTPLPTPLSLLSLPDHILSSIGHYISEDNNIPYPAYGPSWQSLTPPRSSLRPLRDYRAICHRIRQVVPLSGTWLVVNNMADLQKYAWMSDDELVRSVSQADEDSNRQRIQGQYIKWRPQHRLTPHPSATTHAKPAGIASRKTGTCRAETPCGYEATTDVFALARHSPASPPARLCQDLMRGLRIRDGGISRLCRAQHTVSEDVPTRLKGSQASARYIQVGSEMDHLGLVEAIGGGCPVLRELHLSTYKQKEMRLVLAVRVWLDGESSQHCVMVQQSREGWTQIAGLWSAFALLTHLETLDMGLQDQPPIVTQPLNADELPRFEAWQAEWIDRKAAWAERMEQAREVAALHLTYVCPNLRYGWWGSRKTVEAGLRDHSGTNVYERRGWTVKRDENGTNIVDQAGALEHVWIVCYPANRAAWAASESRDTPSWTAAAVSTVSRHPLPPLPHLATALAATATRVFSTCRSCADAGRDRFHQPPKSETTGIGPPP</sequence>
<dbReference type="EMBL" id="JAKWFO010000014">
    <property type="protein sequence ID" value="KAI9632410.1"/>
    <property type="molecule type" value="Genomic_DNA"/>
</dbReference>
<feature type="compositionally biased region" description="Low complexity" evidence="1">
    <location>
        <begin position="24"/>
        <end position="34"/>
    </location>
</feature>
<evidence type="ECO:0000256" key="1">
    <source>
        <dbReference type="SAM" id="MobiDB-lite"/>
    </source>
</evidence>
<evidence type="ECO:0000313" key="3">
    <source>
        <dbReference type="Proteomes" id="UP001164286"/>
    </source>
</evidence>
<protein>
    <submittedName>
        <fullName evidence="2">Uncharacterized protein</fullName>
    </submittedName>
</protein>
<keyword evidence="3" id="KW-1185">Reference proteome</keyword>
<dbReference type="Proteomes" id="UP001164286">
    <property type="component" value="Unassembled WGS sequence"/>
</dbReference>
<evidence type="ECO:0000313" key="2">
    <source>
        <dbReference type="EMBL" id="KAI9632410.1"/>
    </source>
</evidence>
<gene>
    <name evidence="2" type="ORF">MKK02DRAFT_30229</name>
</gene>
<dbReference type="GeneID" id="77727208"/>
<organism evidence="2 3">
    <name type="scientific">Dioszegia hungarica</name>
    <dbReference type="NCBI Taxonomy" id="4972"/>
    <lineage>
        <taxon>Eukaryota</taxon>
        <taxon>Fungi</taxon>
        <taxon>Dikarya</taxon>
        <taxon>Basidiomycota</taxon>
        <taxon>Agaricomycotina</taxon>
        <taxon>Tremellomycetes</taxon>
        <taxon>Tremellales</taxon>
        <taxon>Bulleribasidiaceae</taxon>
        <taxon>Dioszegia</taxon>
    </lineage>
</organism>
<dbReference type="RefSeq" id="XP_052942187.1">
    <property type="nucleotide sequence ID" value="XM_053088003.1"/>
</dbReference>